<dbReference type="AlphaFoldDB" id="A0A1G2MZM5"/>
<protein>
    <recommendedName>
        <fullName evidence="4">Bacterial type II secretion system protein E domain-containing protein</fullName>
    </recommendedName>
</protein>
<sequence>MLYSFPRQFTTAVETIDSILSYAIYMRASDIHFDPQENDSCARLRIDGQVGHVGTVPKRLHEEIIARLKILSGVRTDIHAIPQDGRWTASIDDSSYQVRVSFMPTYHGENAVMRILPTRVSADVSFAKLGFTPEHVYSINNALRRTSGLILVTGPTGSGKTTTLHTCLSLKAREPLSIITLEDPVEYEIPTVRQIHIRHNYGVTFASGLRSALRQDPDVIMVGEIRDAETARVAVHTALTGHLVLSTLHTNSALEAIPRLIDMGIDHYLLASTLKCVIAQRLIRAVCHDCFSVGCQACRNTGYNGRYVMAEVCEIDAGMRSLITKKENISSYLAYARSQGFRPMDDDGYEKVQWGITTEEEITRILYE</sequence>
<evidence type="ECO:0000313" key="6">
    <source>
        <dbReference type="Proteomes" id="UP000178089"/>
    </source>
</evidence>
<dbReference type="Gene3D" id="3.40.50.300">
    <property type="entry name" value="P-loop containing nucleotide triphosphate hydrolases"/>
    <property type="match status" value="1"/>
</dbReference>
<dbReference type="PROSITE" id="PS00662">
    <property type="entry name" value="T2SP_E"/>
    <property type="match status" value="1"/>
</dbReference>
<comment type="similarity">
    <text evidence="1">Belongs to the GSP E family.</text>
</comment>
<keyword evidence="3" id="KW-0067">ATP-binding</keyword>
<dbReference type="GO" id="GO:0016887">
    <property type="term" value="F:ATP hydrolysis activity"/>
    <property type="evidence" value="ECO:0007669"/>
    <property type="project" value="TreeGrafter"/>
</dbReference>
<dbReference type="GO" id="GO:0005524">
    <property type="term" value="F:ATP binding"/>
    <property type="evidence" value="ECO:0007669"/>
    <property type="project" value="UniProtKB-KW"/>
</dbReference>
<dbReference type="InterPro" id="IPR001482">
    <property type="entry name" value="T2SS/T4SS_dom"/>
</dbReference>
<dbReference type="Pfam" id="PF00437">
    <property type="entry name" value="T2SSE"/>
    <property type="match status" value="1"/>
</dbReference>
<dbReference type="InterPro" id="IPR027417">
    <property type="entry name" value="P-loop_NTPase"/>
</dbReference>
<evidence type="ECO:0000256" key="2">
    <source>
        <dbReference type="ARBA" id="ARBA00022741"/>
    </source>
</evidence>
<evidence type="ECO:0000256" key="3">
    <source>
        <dbReference type="ARBA" id="ARBA00022840"/>
    </source>
</evidence>
<dbReference type="Gene3D" id="3.30.450.90">
    <property type="match status" value="1"/>
</dbReference>
<comment type="caution">
    <text evidence="5">The sequence shown here is derived from an EMBL/GenBank/DDBJ whole genome shotgun (WGS) entry which is preliminary data.</text>
</comment>
<dbReference type="GO" id="GO:0005886">
    <property type="term" value="C:plasma membrane"/>
    <property type="evidence" value="ECO:0007669"/>
    <property type="project" value="TreeGrafter"/>
</dbReference>
<organism evidence="5 6">
    <name type="scientific">Candidatus Taylorbacteria bacterium RIFCSPHIGHO2_12_FULL_45_16</name>
    <dbReference type="NCBI Taxonomy" id="1802315"/>
    <lineage>
        <taxon>Bacteria</taxon>
        <taxon>Candidatus Tayloriibacteriota</taxon>
    </lineage>
</organism>
<dbReference type="EMBL" id="MHRT01000005">
    <property type="protein sequence ID" value="OHA29263.1"/>
    <property type="molecule type" value="Genomic_DNA"/>
</dbReference>
<dbReference type="PANTHER" id="PTHR30258">
    <property type="entry name" value="TYPE II SECRETION SYSTEM PROTEIN GSPE-RELATED"/>
    <property type="match status" value="1"/>
</dbReference>
<feature type="domain" description="Bacterial type II secretion system protein E" evidence="4">
    <location>
        <begin position="213"/>
        <end position="227"/>
    </location>
</feature>
<keyword evidence="2" id="KW-0547">Nucleotide-binding</keyword>
<proteinExistence type="inferred from homology"/>
<reference evidence="5 6" key="1">
    <citation type="journal article" date="2016" name="Nat. Commun.">
        <title>Thousands of microbial genomes shed light on interconnected biogeochemical processes in an aquifer system.</title>
        <authorList>
            <person name="Anantharaman K."/>
            <person name="Brown C.T."/>
            <person name="Hug L.A."/>
            <person name="Sharon I."/>
            <person name="Castelle C.J."/>
            <person name="Probst A.J."/>
            <person name="Thomas B.C."/>
            <person name="Singh A."/>
            <person name="Wilkins M.J."/>
            <person name="Karaoz U."/>
            <person name="Brodie E.L."/>
            <person name="Williams K.H."/>
            <person name="Hubbard S.S."/>
            <person name="Banfield J.F."/>
        </authorList>
    </citation>
    <scope>NUCLEOTIDE SEQUENCE [LARGE SCALE GENOMIC DNA]</scope>
</reference>
<dbReference type="STRING" id="1802315.A3F51_01460"/>
<dbReference type="SUPFAM" id="SSF52540">
    <property type="entry name" value="P-loop containing nucleoside triphosphate hydrolases"/>
    <property type="match status" value="1"/>
</dbReference>
<evidence type="ECO:0000313" key="5">
    <source>
        <dbReference type="EMBL" id="OHA29263.1"/>
    </source>
</evidence>
<evidence type="ECO:0000259" key="4">
    <source>
        <dbReference type="PROSITE" id="PS00662"/>
    </source>
</evidence>
<evidence type="ECO:0000256" key="1">
    <source>
        <dbReference type="ARBA" id="ARBA00006611"/>
    </source>
</evidence>
<gene>
    <name evidence="5" type="ORF">A3F51_01460</name>
</gene>
<dbReference type="CDD" id="cd01129">
    <property type="entry name" value="PulE-GspE-like"/>
    <property type="match status" value="1"/>
</dbReference>
<accession>A0A1G2MZM5</accession>
<dbReference type="PANTHER" id="PTHR30258:SF2">
    <property type="entry name" value="COMG OPERON PROTEIN 1"/>
    <property type="match status" value="1"/>
</dbReference>
<dbReference type="InterPro" id="IPR003593">
    <property type="entry name" value="AAA+_ATPase"/>
</dbReference>
<dbReference type="Proteomes" id="UP000178089">
    <property type="component" value="Unassembled WGS sequence"/>
</dbReference>
<dbReference type="SMART" id="SM00382">
    <property type="entry name" value="AAA"/>
    <property type="match status" value="1"/>
</dbReference>
<name>A0A1G2MZM5_9BACT</name>